<keyword evidence="2" id="KW-1133">Transmembrane helix</keyword>
<sequence>MKIATFLNHTRNHFCLHFADSRLERDFSIFSHNLRLARYILFDLGTILLGGALLFLPTLISSSELCAKIVKGSLFQFLLSEGTWVAFFIIFHSIHIVLSYLYPEHVWDLLLFGHISPVWLRLIRWRLLPVLFLAAGWLYCRGAVGVSGPGVMKTLPLLFLALWQILAWRTTWSPARCHTTTTLPLYLLDLTAIWSRPRPPDLAGLLVSCQQMGRATVVAPLHNYHMATPRLRLGHVRYWDDQLLAVSVESARRPPSASIRQPPARQSLSSGLPI</sequence>
<feature type="transmembrane region" description="Helical" evidence="2">
    <location>
        <begin position="77"/>
        <end position="102"/>
    </location>
</feature>
<keyword evidence="2" id="KW-0472">Membrane</keyword>
<dbReference type="EMBL" id="JAPMOS010000003">
    <property type="protein sequence ID" value="KAJ4462499.1"/>
    <property type="molecule type" value="Genomic_DNA"/>
</dbReference>
<evidence type="ECO:0000256" key="1">
    <source>
        <dbReference type="SAM" id="MobiDB-lite"/>
    </source>
</evidence>
<evidence type="ECO:0000256" key="2">
    <source>
        <dbReference type="SAM" id="Phobius"/>
    </source>
</evidence>
<proteinExistence type="predicted"/>
<keyword evidence="4" id="KW-1185">Reference proteome</keyword>
<feature type="region of interest" description="Disordered" evidence="1">
    <location>
        <begin position="254"/>
        <end position="274"/>
    </location>
</feature>
<dbReference type="Proteomes" id="UP001141327">
    <property type="component" value="Unassembled WGS sequence"/>
</dbReference>
<reference evidence="3" key="1">
    <citation type="journal article" date="2022" name="bioRxiv">
        <title>Genomics of Preaxostyla Flagellates Illuminates Evolutionary Transitions and the Path Towards Mitochondrial Loss.</title>
        <authorList>
            <person name="Novak L.V.F."/>
            <person name="Treitli S.C."/>
            <person name="Pyrih J."/>
            <person name="Halakuc P."/>
            <person name="Pipaliya S.V."/>
            <person name="Vacek V."/>
            <person name="Brzon O."/>
            <person name="Soukal P."/>
            <person name="Eme L."/>
            <person name="Dacks J.B."/>
            <person name="Karnkowska A."/>
            <person name="Elias M."/>
            <person name="Hampl V."/>
        </authorList>
    </citation>
    <scope>NUCLEOTIDE SEQUENCE</scope>
    <source>
        <strain evidence="3">RCP-MX</strain>
    </source>
</reference>
<evidence type="ECO:0000313" key="4">
    <source>
        <dbReference type="Proteomes" id="UP001141327"/>
    </source>
</evidence>
<evidence type="ECO:0000313" key="3">
    <source>
        <dbReference type="EMBL" id="KAJ4462499.1"/>
    </source>
</evidence>
<organism evidence="3 4">
    <name type="scientific">Paratrimastix pyriformis</name>
    <dbReference type="NCBI Taxonomy" id="342808"/>
    <lineage>
        <taxon>Eukaryota</taxon>
        <taxon>Metamonada</taxon>
        <taxon>Preaxostyla</taxon>
        <taxon>Paratrimastigidae</taxon>
        <taxon>Paratrimastix</taxon>
    </lineage>
</organism>
<comment type="caution">
    <text evidence="3">The sequence shown here is derived from an EMBL/GenBank/DDBJ whole genome shotgun (WGS) entry which is preliminary data.</text>
</comment>
<accession>A0ABQ8UYN3</accession>
<feature type="compositionally biased region" description="Polar residues" evidence="1">
    <location>
        <begin position="264"/>
        <end position="274"/>
    </location>
</feature>
<keyword evidence="2" id="KW-0812">Transmembrane</keyword>
<name>A0ABQ8UYN3_9EUKA</name>
<gene>
    <name evidence="3" type="ORF">PAPYR_1153</name>
</gene>
<protein>
    <submittedName>
        <fullName evidence="3">Uncharacterized protein</fullName>
    </submittedName>
</protein>
<feature type="transmembrane region" description="Helical" evidence="2">
    <location>
        <begin position="36"/>
        <end position="56"/>
    </location>
</feature>